<organism evidence="2 3">
    <name type="scientific">Winogradskyella thalassocola</name>
    <dbReference type="NCBI Taxonomy" id="262004"/>
    <lineage>
        <taxon>Bacteria</taxon>
        <taxon>Pseudomonadati</taxon>
        <taxon>Bacteroidota</taxon>
        <taxon>Flavobacteriia</taxon>
        <taxon>Flavobacteriales</taxon>
        <taxon>Flavobacteriaceae</taxon>
        <taxon>Winogradskyella</taxon>
    </lineage>
</organism>
<proteinExistence type="predicted"/>
<evidence type="ECO:0008006" key="4">
    <source>
        <dbReference type="Google" id="ProtNLM"/>
    </source>
</evidence>
<dbReference type="AlphaFoldDB" id="A0A1G8B6V2"/>
<keyword evidence="1" id="KW-0812">Transmembrane</keyword>
<sequence>MKRNNNYKIVLLGVTILFIVFFYIQSGSNETKTVKDTAYALQVIEQDSLWIYEVYNQDSLFIRQEYIPAAKGQQGFKSKADAEKIGKLVIRKLSENKMPVIRITDLYANAIDFKNI</sequence>
<keyword evidence="3" id="KW-1185">Reference proteome</keyword>
<reference evidence="3" key="1">
    <citation type="submission" date="2016-10" db="EMBL/GenBank/DDBJ databases">
        <authorList>
            <person name="Varghese N."/>
            <person name="Submissions S."/>
        </authorList>
    </citation>
    <scope>NUCLEOTIDE SEQUENCE [LARGE SCALE GENOMIC DNA]</scope>
    <source>
        <strain evidence="3">DSM 15363</strain>
    </source>
</reference>
<keyword evidence="1" id="KW-0472">Membrane</keyword>
<dbReference type="Proteomes" id="UP000199492">
    <property type="component" value="Unassembled WGS sequence"/>
</dbReference>
<dbReference type="OrthoDB" id="674043at2"/>
<dbReference type="EMBL" id="FNCZ01000002">
    <property type="protein sequence ID" value="SDH28927.1"/>
    <property type="molecule type" value="Genomic_DNA"/>
</dbReference>
<dbReference type="RefSeq" id="WP_092467031.1">
    <property type="nucleotide sequence ID" value="NZ_FNCZ01000002.1"/>
</dbReference>
<protein>
    <recommendedName>
        <fullName evidence="4">DUF4907 domain-containing protein</fullName>
    </recommendedName>
</protein>
<evidence type="ECO:0000313" key="3">
    <source>
        <dbReference type="Proteomes" id="UP000199492"/>
    </source>
</evidence>
<feature type="transmembrane region" description="Helical" evidence="1">
    <location>
        <begin position="7"/>
        <end position="24"/>
    </location>
</feature>
<dbReference type="InterPro" id="IPR032593">
    <property type="entry name" value="DUF4907"/>
</dbReference>
<dbReference type="Pfam" id="PF16250">
    <property type="entry name" value="DUF4907"/>
    <property type="match status" value="1"/>
</dbReference>
<evidence type="ECO:0000256" key="1">
    <source>
        <dbReference type="SAM" id="Phobius"/>
    </source>
</evidence>
<keyword evidence="1" id="KW-1133">Transmembrane helix</keyword>
<dbReference type="STRING" id="262004.SAMN04489796_102147"/>
<name>A0A1G8B6V2_9FLAO</name>
<gene>
    <name evidence="2" type="ORF">SAMN04489796_102147</name>
</gene>
<evidence type="ECO:0000313" key="2">
    <source>
        <dbReference type="EMBL" id="SDH28927.1"/>
    </source>
</evidence>
<accession>A0A1G8B6V2</accession>